<keyword evidence="2" id="KW-0472">Membrane</keyword>
<dbReference type="RefSeq" id="WP_145359138.1">
    <property type="nucleotide sequence ID" value="NZ_CP036265.1"/>
</dbReference>
<dbReference type="SUPFAM" id="SSF48452">
    <property type="entry name" value="TPR-like"/>
    <property type="match status" value="1"/>
</dbReference>
<dbReference type="InterPro" id="IPR019734">
    <property type="entry name" value="TPR_rpt"/>
</dbReference>
<evidence type="ECO:0000256" key="3">
    <source>
        <dbReference type="SAM" id="SignalP"/>
    </source>
</evidence>
<keyword evidence="5" id="KW-1185">Reference proteome</keyword>
<feature type="signal peptide" evidence="3">
    <location>
        <begin position="1"/>
        <end position="24"/>
    </location>
</feature>
<feature type="repeat" description="TPR" evidence="1">
    <location>
        <begin position="121"/>
        <end position="154"/>
    </location>
</feature>
<keyword evidence="3" id="KW-0732">Signal</keyword>
<accession>A0A517PA94</accession>
<evidence type="ECO:0000313" key="4">
    <source>
        <dbReference type="EMBL" id="QDT16293.1"/>
    </source>
</evidence>
<evidence type="ECO:0000256" key="2">
    <source>
        <dbReference type="SAM" id="Phobius"/>
    </source>
</evidence>
<keyword evidence="2" id="KW-0812">Transmembrane</keyword>
<keyword evidence="2" id="KW-1133">Transmembrane helix</keyword>
<reference evidence="4 5" key="1">
    <citation type="submission" date="2019-02" db="EMBL/GenBank/DDBJ databases">
        <title>Deep-cultivation of Planctomycetes and their phenomic and genomic characterization uncovers novel biology.</title>
        <authorList>
            <person name="Wiegand S."/>
            <person name="Jogler M."/>
            <person name="Boedeker C."/>
            <person name="Pinto D."/>
            <person name="Vollmers J."/>
            <person name="Rivas-Marin E."/>
            <person name="Kohn T."/>
            <person name="Peeters S.H."/>
            <person name="Heuer A."/>
            <person name="Rast P."/>
            <person name="Oberbeckmann S."/>
            <person name="Bunk B."/>
            <person name="Jeske O."/>
            <person name="Meyerdierks A."/>
            <person name="Storesund J.E."/>
            <person name="Kallscheuer N."/>
            <person name="Luecker S."/>
            <person name="Lage O.M."/>
            <person name="Pohl T."/>
            <person name="Merkel B.J."/>
            <person name="Hornburger P."/>
            <person name="Mueller R.-W."/>
            <person name="Bruemmer F."/>
            <person name="Labrenz M."/>
            <person name="Spormann A.M."/>
            <person name="Op den Camp H."/>
            <person name="Overmann J."/>
            <person name="Amann R."/>
            <person name="Jetten M.S.M."/>
            <person name="Mascher T."/>
            <person name="Medema M.H."/>
            <person name="Devos D.P."/>
            <person name="Kaster A.-K."/>
            <person name="Ovreas L."/>
            <person name="Rohde M."/>
            <person name="Galperin M.Y."/>
            <person name="Jogler C."/>
        </authorList>
    </citation>
    <scope>NUCLEOTIDE SEQUENCE [LARGE SCALE GENOMIC DNA]</scope>
    <source>
        <strain evidence="4 5">CA12</strain>
    </source>
</reference>
<sequence precursor="true">MFASRSLAGLAALSALLLVPPASACLWDTDTLWQERQAWPGTLELIVGKFPRHTDEFYEHRVKDRQSKLRLHAAGEQEMTPEQRAAAWDDLAVALDKLGRRDEALAALDRKQADVGEVGAYETAANRGTVLIHAGRYEEGLKEIDRALALNPDAHFGRERIQKLLVEYLLERKGDAEKVPLPLAPSDAETNFAVFLHKRGVSIAEGRKGVEGMMRFGDYRSPVLLEALGDLLSTSGKSGEIDGSLPRRLAGRAYLAAGRAAPEAREEYRELAVRPLAWQSEDGKGIDFEDFSQRLEREFAETEAWFEKVREDEELWVAVSPDPDARFREKYGVAVLRVGDTSARPNSLQAQWSAKRSWALDVAVGVGGALTIAAIWGLIAWRRRQPNGWDAN</sequence>
<evidence type="ECO:0000256" key="1">
    <source>
        <dbReference type="PROSITE-ProRule" id="PRU00339"/>
    </source>
</evidence>
<dbReference type="PROSITE" id="PS50005">
    <property type="entry name" value="TPR"/>
    <property type="match status" value="1"/>
</dbReference>
<feature type="chain" id="PRO_5022245469" evidence="3">
    <location>
        <begin position="25"/>
        <end position="392"/>
    </location>
</feature>
<dbReference type="EMBL" id="CP036265">
    <property type="protein sequence ID" value="QDT16293.1"/>
    <property type="molecule type" value="Genomic_DNA"/>
</dbReference>
<protein>
    <submittedName>
        <fullName evidence="4">Tetratricopeptide repeat protein</fullName>
    </submittedName>
</protein>
<proteinExistence type="predicted"/>
<dbReference type="AlphaFoldDB" id="A0A517PA94"/>
<dbReference type="KEGG" id="acaf:CA12_23940"/>
<gene>
    <name evidence="4" type="ORF">CA12_23940</name>
</gene>
<dbReference type="Proteomes" id="UP000318741">
    <property type="component" value="Chromosome"/>
</dbReference>
<evidence type="ECO:0000313" key="5">
    <source>
        <dbReference type="Proteomes" id="UP000318741"/>
    </source>
</evidence>
<feature type="transmembrane region" description="Helical" evidence="2">
    <location>
        <begin position="358"/>
        <end position="379"/>
    </location>
</feature>
<keyword evidence="1" id="KW-0802">TPR repeat</keyword>
<dbReference type="OrthoDB" id="214462at2"/>
<dbReference type="Gene3D" id="1.25.40.10">
    <property type="entry name" value="Tetratricopeptide repeat domain"/>
    <property type="match status" value="1"/>
</dbReference>
<name>A0A517PA94_9PLAN</name>
<dbReference type="InterPro" id="IPR011990">
    <property type="entry name" value="TPR-like_helical_dom_sf"/>
</dbReference>
<organism evidence="4 5">
    <name type="scientific">Alienimonas californiensis</name>
    <dbReference type="NCBI Taxonomy" id="2527989"/>
    <lineage>
        <taxon>Bacteria</taxon>
        <taxon>Pseudomonadati</taxon>
        <taxon>Planctomycetota</taxon>
        <taxon>Planctomycetia</taxon>
        <taxon>Planctomycetales</taxon>
        <taxon>Planctomycetaceae</taxon>
        <taxon>Alienimonas</taxon>
    </lineage>
</organism>